<evidence type="ECO:0000256" key="2">
    <source>
        <dbReference type="SAM" id="SignalP"/>
    </source>
</evidence>
<sequence length="311" mass="34153">MSIWLCSVVVILTTTTTTVMSNKRVQDFFPDVRGNLTKVTWAHAVNNQSYLESVLEQNDVMMIEADVTMGKLHDGDGLLPIMAHPPSKVSDLSLKDFLEQVEESNARADRTPKGVKLDFKDIESFNAAMGQLQRADQKRYPLWINADILPGPGNSPVKPVDSAQFLGKCKSLTGGAVLSLGWTTTVDDDAAPAGYSIDNVKAMMDVVTRYKLTNSITFPVRASLVARSGPEMQALLRGFEDSTLTVWSAAFDEVDVDRLRKVILDIGVEKVYLDVPDEIRERLELDKNGASRSAKVALTSLLVVLVVLVVL</sequence>
<dbReference type="PROSITE" id="PS50007">
    <property type="entry name" value="PIPLC_X_DOMAIN"/>
    <property type="match status" value="1"/>
</dbReference>
<feature type="domain" description="Menorin-like" evidence="3">
    <location>
        <begin position="35"/>
        <end position="279"/>
    </location>
</feature>
<evidence type="ECO:0000259" key="3">
    <source>
        <dbReference type="Pfam" id="PF10223"/>
    </source>
</evidence>
<dbReference type="Proteomes" id="UP001153712">
    <property type="component" value="Chromosome 14"/>
</dbReference>
<keyword evidence="5" id="KW-1185">Reference proteome</keyword>
<gene>
    <name evidence="4" type="ORF">PHYEVI_LOCUS3878</name>
</gene>
<dbReference type="AlphaFoldDB" id="A0A9N9TFJ1"/>
<protein>
    <recommendedName>
        <fullName evidence="3">Menorin-like domain-containing protein</fullName>
    </recommendedName>
</protein>
<evidence type="ECO:0000313" key="5">
    <source>
        <dbReference type="Proteomes" id="UP001153712"/>
    </source>
</evidence>
<dbReference type="Pfam" id="PF10223">
    <property type="entry name" value="Menorin_N"/>
    <property type="match status" value="1"/>
</dbReference>
<reference evidence="4" key="1">
    <citation type="submission" date="2022-01" db="EMBL/GenBank/DDBJ databases">
        <authorList>
            <person name="King R."/>
        </authorList>
    </citation>
    <scope>NUCLEOTIDE SEQUENCE</scope>
</reference>
<evidence type="ECO:0000313" key="4">
    <source>
        <dbReference type="EMBL" id="CAG9857473.1"/>
    </source>
</evidence>
<feature type="signal peptide" evidence="2">
    <location>
        <begin position="1"/>
        <end position="21"/>
    </location>
</feature>
<proteinExistence type="inferred from homology"/>
<dbReference type="PANTHER" id="PTHR21184">
    <property type="entry name" value="MENORIN (DENDRITIC BRANCHING PROTEIN)"/>
    <property type="match status" value="1"/>
</dbReference>
<dbReference type="PANTHER" id="PTHR21184:SF6">
    <property type="entry name" value="CONSERVED PLASMA MEMBRANE PROTEIN"/>
    <property type="match status" value="1"/>
</dbReference>
<evidence type="ECO:0000256" key="1">
    <source>
        <dbReference type="ARBA" id="ARBA00044953"/>
    </source>
</evidence>
<dbReference type="InterPro" id="IPR019356">
    <property type="entry name" value="Menorin_dom"/>
</dbReference>
<feature type="chain" id="PRO_5040460222" description="Menorin-like domain-containing protein" evidence="2">
    <location>
        <begin position="22"/>
        <end position="311"/>
    </location>
</feature>
<dbReference type="EMBL" id="OU900107">
    <property type="protein sequence ID" value="CAG9857473.1"/>
    <property type="molecule type" value="Genomic_DNA"/>
</dbReference>
<dbReference type="OrthoDB" id="413402at2759"/>
<comment type="similarity">
    <text evidence="1">Belongs to the menorin family.</text>
</comment>
<name>A0A9N9TFJ1_PHYSR</name>
<keyword evidence="2" id="KW-0732">Signal</keyword>
<organism evidence="4 5">
    <name type="scientific">Phyllotreta striolata</name>
    <name type="common">Striped flea beetle</name>
    <name type="synonym">Crioceris striolata</name>
    <dbReference type="NCBI Taxonomy" id="444603"/>
    <lineage>
        <taxon>Eukaryota</taxon>
        <taxon>Metazoa</taxon>
        <taxon>Ecdysozoa</taxon>
        <taxon>Arthropoda</taxon>
        <taxon>Hexapoda</taxon>
        <taxon>Insecta</taxon>
        <taxon>Pterygota</taxon>
        <taxon>Neoptera</taxon>
        <taxon>Endopterygota</taxon>
        <taxon>Coleoptera</taxon>
        <taxon>Polyphaga</taxon>
        <taxon>Cucujiformia</taxon>
        <taxon>Chrysomeloidea</taxon>
        <taxon>Chrysomelidae</taxon>
        <taxon>Galerucinae</taxon>
        <taxon>Alticini</taxon>
        <taxon>Phyllotreta</taxon>
    </lineage>
</organism>
<accession>A0A9N9TFJ1</accession>
<dbReference type="GO" id="GO:0005615">
    <property type="term" value="C:extracellular space"/>
    <property type="evidence" value="ECO:0007669"/>
    <property type="project" value="TreeGrafter"/>
</dbReference>